<reference evidence="1" key="1">
    <citation type="submission" date="2014-09" db="EMBL/GenBank/DDBJ databases">
        <authorList>
            <person name="Magalhaes I.L.F."/>
            <person name="Oliveira U."/>
            <person name="Santos F.R."/>
            <person name="Vidigal T.H.D.A."/>
            <person name="Brescovit A.D."/>
            <person name="Santos A.J."/>
        </authorList>
    </citation>
    <scope>NUCLEOTIDE SEQUENCE</scope>
    <source>
        <tissue evidence="1">Shoot tissue taken approximately 20 cm above the soil surface</tissue>
    </source>
</reference>
<dbReference type="AlphaFoldDB" id="A0A0A8YWX5"/>
<name>A0A0A8YWX5_ARUDO</name>
<accession>A0A0A8YWX5</accession>
<reference evidence="1" key="2">
    <citation type="journal article" date="2015" name="Data Brief">
        <title>Shoot transcriptome of the giant reed, Arundo donax.</title>
        <authorList>
            <person name="Barrero R.A."/>
            <person name="Guerrero F.D."/>
            <person name="Moolhuijzen P."/>
            <person name="Goolsby J.A."/>
            <person name="Tidwell J."/>
            <person name="Bellgard S.E."/>
            <person name="Bellgard M.I."/>
        </authorList>
    </citation>
    <scope>NUCLEOTIDE SEQUENCE</scope>
    <source>
        <tissue evidence="1">Shoot tissue taken approximately 20 cm above the soil surface</tissue>
    </source>
</reference>
<protein>
    <submittedName>
        <fullName evidence="1">Uncharacterized protein</fullName>
    </submittedName>
</protein>
<sequence>MSYDAFSVLRIIIRNTPRSFPHICKLS</sequence>
<proteinExistence type="predicted"/>
<organism evidence="1">
    <name type="scientific">Arundo donax</name>
    <name type="common">Giant reed</name>
    <name type="synonym">Donax arundinaceus</name>
    <dbReference type="NCBI Taxonomy" id="35708"/>
    <lineage>
        <taxon>Eukaryota</taxon>
        <taxon>Viridiplantae</taxon>
        <taxon>Streptophyta</taxon>
        <taxon>Embryophyta</taxon>
        <taxon>Tracheophyta</taxon>
        <taxon>Spermatophyta</taxon>
        <taxon>Magnoliopsida</taxon>
        <taxon>Liliopsida</taxon>
        <taxon>Poales</taxon>
        <taxon>Poaceae</taxon>
        <taxon>PACMAD clade</taxon>
        <taxon>Arundinoideae</taxon>
        <taxon>Arundineae</taxon>
        <taxon>Arundo</taxon>
    </lineage>
</organism>
<dbReference type="EMBL" id="GBRH01267947">
    <property type="protein sequence ID" value="JAD29948.1"/>
    <property type="molecule type" value="Transcribed_RNA"/>
</dbReference>
<evidence type="ECO:0000313" key="1">
    <source>
        <dbReference type="EMBL" id="JAD29948.1"/>
    </source>
</evidence>